<dbReference type="Proteomes" id="UP001225378">
    <property type="component" value="Chromosome"/>
</dbReference>
<evidence type="ECO:0000256" key="2">
    <source>
        <dbReference type="ARBA" id="ARBA00022771"/>
    </source>
</evidence>
<gene>
    <name evidence="6" type="ORF">Q9L42_007065</name>
</gene>
<evidence type="ECO:0000256" key="4">
    <source>
        <dbReference type="PROSITE-ProRule" id="PRU00510"/>
    </source>
</evidence>
<dbReference type="Pfam" id="PF01258">
    <property type="entry name" value="zf-dskA_traR"/>
    <property type="match status" value="1"/>
</dbReference>
<feature type="zinc finger region" description="dksA C4-type" evidence="4">
    <location>
        <begin position="81"/>
        <end position="105"/>
    </location>
</feature>
<evidence type="ECO:0000256" key="1">
    <source>
        <dbReference type="ARBA" id="ARBA00022723"/>
    </source>
</evidence>
<dbReference type="AlphaFoldDB" id="A0AAU7NY28"/>
<feature type="domain" description="Zinc finger DksA/TraR C4-type" evidence="5">
    <location>
        <begin position="79"/>
        <end position="106"/>
    </location>
</feature>
<dbReference type="EMBL" id="CP157743">
    <property type="protein sequence ID" value="XBS21878.1"/>
    <property type="molecule type" value="Genomic_DNA"/>
</dbReference>
<keyword evidence="1" id="KW-0479">Metal-binding</keyword>
<dbReference type="Gene3D" id="1.20.120.910">
    <property type="entry name" value="DksA, coiled-coil domain"/>
    <property type="match status" value="1"/>
</dbReference>
<proteinExistence type="predicted"/>
<name>A0AAU7NY28_9GAMM</name>
<reference evidence="6 7" key="1">
    <citation type="journal article" date="2024" name="Microbiology">
        <title>Methylomarinum rosea sp. nov., a novel halophilic methanotrophic bacterium from the hypersaline Lake Elton.</title>
        <authorList>
            <person name="Suleimanov R.Z."/>
            <person name="Oshkin I.Y."/>
            <person name="Danilova O.V."/>
            <person name="Suzina N.E."/>
            <person name="Dedysh S.N."/>
        </authorList>
    </citation>
    <scope>NUCLEOTIDE SEQUENCE [LARGE SCALE GENOMIC DNA]</scope>
    <source>
        <strain evidence="6 7">Ch1-1</strain>
    </source>
</reference>
<dbReference type="KEGG" id="mech:Q9L42_007065"/>
<dbReference type="PROSITE" id="PS51128">
    <property type="entry name" value="ZF_DKSA_2"/>
    <property type="match status" value="1"/>
</dbReference>
<keyword evidence="7" id="KW-1185">Reference proteome</keyword>
<keyword evidence="3" id="KW-0862">Zinc</keyword>
<evidence type="ECO:0000259" key="5">
    <source>
        <dbReference type="Pfam" id="PF01258"/>
    </source>
</evidence>
<evidence type="ECO:0000313" key="6">
    <source>
        <dbReference type="EMBL" id="XBS21878.1"/>
    </source>
</evidence>
<accession>A0AAU7NY28</accession>
<protein>
    <submittedName>
        <fullName evidence="6">TraR/DksA C4-type zinc finger protein</fullName>
    </submittedName>
</protein>
<dbReference type="InterPro" id="IPR000962">
    <property type="entry name" value="Znf_DskA_TraR"/>
</dbReference>
<evidence type="ECO:0000313" key="7">
    <source>
        <dbReference type="Proteomes" id="UP001225378"/>
    </source>
</evidence>
<organism evidence="6 7">
    <name type="scientific">Methylomarinum roseum</name>
    <dbReference type="NCBI Taxonomy" id="3067653"/>
    <lineage>
        <taxon>Bacteria</taxon>
        <taxon>Pseudomonadati</taxon>
        <taxon>Pseudomonadota</taxon>
        <taxon>Gammaproteobacteria</taxon>
        <taxon>Methylococcales</taxon>
        <taxon>Methylococcaceae</taxon>
        <taxon>Methylomarinum</taxon>
    </lineage>
</organism>
<sequence>MNDQQRLKLKRLIRARIALLEEVLGDIGTITSRKHPEEVESAHLDISDSSVESEIVGNTERELTRLKLNLQWLDSEEGGACERCGGEISYARLETAPDTWLCAACTEPKGE</sequence>
<dbReference type="GO" id="GO:0008270">
    <property type="term" value="F:zinc ion binding"/>
    <property type="evidence" value="ECO:0007669"/>
    <property type="project" value="UniProtKB-KW"/>
</dbReference>
<dbReference type="InterPro" id="IPR020458">
    <property type="entry name" value="Znf_DskA_TraR_CS"/>
</dbReference>
<dbReference type="RefSeq" id="WP_305909136.1">
    <property type="nucleotide sequence ID" value="NZ_CP157743.1"/>
</dbReference>
<dbReference type="PROSITE" id="PS01102">
    <property type="entry name" value="ZF_DKSA_1"/>
    <property type="match status" value="1"/>
</dbReference>
<keyword evidence="2" id="KW-0863">Zinc-finger</keyword>
<evidence type="ECO:0000256" key="3">
    <source>
        <dbReference type="ARBA" id="ARBA00022833"/>
    </source>
</evidence>